<dbReference type="PANTHER" id="PTHR10366:SF776">
    <property type="entry name" value="NAD(P)-BINDING ROSSMANN-FOLD SUPERFAMILY PROTEIN"/>
    <property type="match status" value="1"/>
</dbReference>
<dbReference type="Gene3D" id="3.40.50.720">
    <property type="entry name" value="NAD(P)-binding Rossmann-like Domain"/>
    <property type="match status" value="2"/>
</dbReference>
<evidence type="ECO:0000256" key="1">
    <source>
        <dbReference type="ARBA" id="ARBA00022857"/>
    </source>
</evidence>
<dbReference type="PANTHER" id="PTHR10366">
    <property type="entry name" value="NAD DEPENDENT EPIMERASE/DEHYDRATASE"/>
    <property type="match status" value="1"/>
</dbReference>
<comment type="caution">
    <text evidence="3">The sequence shown here is derived from an EMBL/GenBank/DDBJ whole genome shotgun (WGS) entry which is preliminary data.</text>
</comment>
<dbReference type="InterPro" id="IPR050425">
    <property type="entry name" value="NAD(P)_dehydrat-like"/>
</dbReference>
<dbReference type="EMBL" id="JBAMMX010000005">
    <property type="protein sequence ID" value="KAK6939175.1"/>
    <property type="molecule type" value="Genomic_DNA"/>
</dbReference>
<gene>
    <name evidence="3" type="ORF">RJ641_028706</name>
</gene>
<dbReference type="SUPFAM" id="SSF51735">
    <property type="entry name" value="NAD(P)-binding Rossmann-fold domains"/>
    <property type="match status" value="1"/>
</dbReference>
<organism evidence="3 4">
    <name type="scientific">Dillenia turbinata</name>
    <dbReference type="NCBI Taxonomy" id="194707"/>
    <lineage>
        <taxon>Eukaryota</taxon>
        <taxon>Viridiplantae</taxon>
        <taxon>Streptophyta</taxon>
        <taxon>Embryophyta</taxon>
        <taxon>Tracheophyta</taxon>
        <taxon>Spermatophyta</taxon>
        <taxon>Magnoliopsida</taxon>
        <taxon>eudicotyledons</taxon>
        <taxon>Gunneridae</taxon>
        <taxon>Pentapetalae</taxon>
        <taxon>Dilleniales</taxon>
        <taxon>Dilleniaceae</taxon>
        <taxon>Dillenia</taxon>
    </lineage>
</organism>
<dbReference type="Proteomes" id="UP001370490">
    <property type="component" value="Unassembled WGS sequence"/>
</dbReference>
<evidence type="ECO:0000256" key="2">
    <source>
        <dbReference type="ARBA" id="ARBA00023002"/>
    </source>
</evidence>
<keyword evidence="4" id="KW-1185">Reference proteome</keyword>
<evidence type="ECO:0000313" key="3">
    <source>
        <dbReference type="EMBL" id="KAK6939175.1"/>
    </source>
</evidence>
<dbReference type="GO" id="GO:0016616">
    <property type="term" value="F:oxidoreductase activity, acting on the CH-OH group of donors, NAD or NADP as acceptor"/>
    <property type="evidence" value="ECO:0007669"/>
    <property type="project" value="TreeGrafter"/>
</dbReference>
<reference evidence="3 4" key="1">
    <citation type="submission" date="2023-12" db="EMBL/GenBank/DDBJ databases">
        <title>A high-quality genome assembly for Dillenia turbinata (Dilleniales).</title>
        <authorList>
            <person name="Chanderbali A."/>
        </authorList>
    </citation>
    <scope>NUCLEOTIDE SEQUENCE [LARGE SCALE GENOMIC DNA]</scope>
    <source>
        <strain evidence="3">LSX21</strain>
        <tissue evidence="3">Leaf</tissue>
    </source>
</reference>
<keyword evidence="1" id="KW-0521">NADP</keyword>
<keyword evidence="2" id="KW-0560">Oxidoreductase</keyword>
<name>A0AAN8VS26_9MAGN</name>
<sequence length="306" mass="34472">MARVIGSFIFTLEMETQKLIKQNGFTIATRQLFSSLELQDDNKGSCLVEMEMVKVANTLHKLDITPENLKLFKAELLDYDSLFADMKGCDGVFHVASPVPPTSVPSTTGHIIRFMEAKKTLCGSGTLRFCRWNIITYRLSYLQNVELIQPAVNGTLNVLKALSSGAAISLNPSWPKAQVKDKTGTAFLKQKQKARLLNMQNRLDVVSVCPTLVLGSMLQAVINSSSFVLIKLLKECYTSLQNKPRIVNLKHFYWFMINPMLRDDTYVQLTSFTEAPDDENLSSEKLQRLGWSYKHFDVTLADSVEC</sequence>
<proteinExistence type="predicted"/>
<dbReference type="AlphaFoldDB" id="A0AAN8VS26"/>
<evidence type="ECO:0008006" key="5">
    <source>
        <dbReference type="Google" id="ProtNLM"/>
    </source>
</evidence>
<dbReference type="InterPro" id="IPR036291">
    <property type="entry name" value="NAD(P)-bd_dom_sf"/>
</dbReference>
<accession>A0AAN8VS26</accession>
<protein>
    <recommendedName>
        <fullName evidence="5">3-beta hydroxysteroid dehydrogenase/isomerase domain-containing protein</fullName>
    </recommendedName>
</protein>
<evidence type="ECO:0000313" key="4">
    <source>
        <dbReference type="Proteomes" id="UP001370490"/>
    </source>
</evidence>